<reference evidence="8 9" key="1">
    <citation type="journal article" date="2018" name="Nat. Ecol. Evol.">
        <title>Shark genomes provide insights into elasmobranch evolution and the origin of vertebrates.</title>
        <authorList>
            <person name="Hara Y"/>
            <person name="Yamaguchi K"/>
            <person name="Onimaru K"/>
            <person name="Kadota M"/>
            <person name="Koyanagi M"/>
            <person name="Keeley SD"/>
            <person name="Tatsumi K"/>
            <person name="Tanaka K"/>
            <person name="Motone F"/>
            <person name="Kageyama Y"/>
            <person name="Nozu R"/>
            <person name="Adachi N"/>
            <person name="Nishimura O"/>
            <person name="Nakagawa R"/>
            <person name="Tanegashima C"/>
            <person name="Kiyatake I"/>
            <person name="Matsumoto R"/>
            <person name="Murakumo K"/>
            <person name="Nishida K"/>
            <person name="Terakita A"/>
            <person name="Kuratani S"/>
            <person name="Sato K"/>
            <person name="Hyodo S Kuraku.S."/>
        </authorList>
    </citation>
    <scope>NUCLEOTIDE SEQUENCE [LARGE SCALE GENOMIC DNA]</scope>
</reference>
<dbReference type="PANTHER" id="PTHR43066">
    <property type="entry name" value="RHOMBOID-RELATED PROTEIN"/>
    <property type="match status" value="1"/>
</dbReference>
<dbReference type="Pfam" id="PF01694">
    <property type="entry name" value="Rhomboid"/>
    <property type="match status" value="1"/>
</dbReference>
<feature type="transmembrane region" description="Helical" evidence="6">
    <location>
        <begin position="172"/>
        <end position="197"/>
    </location>
</feature>
<feature type="transmembrane region" description="Helical" evidence="6">
    <location>
        <begin position="209"/>
        <end position="229"/>
    </location>
</feature>
<keyword evidence="3 6" id="KW-1133">Transmembrane helix</keyword>
<dbReference type="SUPFAM" id="SSF144091">
    <property type="entry name" value="Rhomboid-like"/>
    <property type="match status" value="1"/>
</dbReference>
<dbReference type="EMBL" id="BEZZ01000898">
    <property type="protein sequence ID" value="GCC36862.1"/>
    <property type="molecule type" value="Genomic_DNA"/>
</dbReference>
<dbReference type="Gene3D" id="1.20.1540.10">
    <property type="entry name" value="Rhomboid-like"/>
    <property type="match status" value="1"/>
</dbReference>
<accession>A0A401T2J3</accession>
<feature type="compositionally biased region" description="Basic and acidic residues" evidence="5">
    <location>
        <begin position="32"/>
        <end position="45"/>
    </location>
</feature>
<dbReference type="GO" id="GO:0004252">
    <property type="term" value="F:serine-type endopeptidase activity"/>
    <property type="evidence" value="ECO:0007669"/>
    <property type="project" value="InterPro"/>
</dbReference>
<dbReference type="OMA" id="HGCSHSQ"/>
<feature type="transmembrane region" description="Helical" evidence="6">
    <location>
        <begin position="89"/>
        <end position="110"/>
    </location>
</feature>
<evidence type="ECO:0000256" key="6">
    <source>
        <dbReference type="SAM" id="Phobius"/>
    </source>
</evidence>
<dbReference type="AlphaFoldDB" id="A0A401T2J3"/>
<comment type="caution">
    <text evidence="8">The sequence shown here is derived from an EMBL/GenBank/DDBJ whole genome shotgun (WGS) entry which is preliminary data.</text>
</comment>
<dbReference type="GO" id="GO:0016020">
    <property type="term" value="C:membrane"/>
    <property type="evidence" value="ECO:0007669"/>
    <property type="project" value="UniProtKB-SubCell"/>
</dbReference>
<feature type="region of interest" description="Disordered" evidence="5">
    <location>
        <begin position="13"/>
        <end position="80"/>
    </location>
</feature>
<evidence type="ECO:0000256" key="5">
    <source>
        <dbReference type="SAM" id="MobiDB-lite"/>
    </source>
</evidence>
<feature type="compositionally biased region" description="Pro residues" evidence="5">
    <location>
        <begin position="66"/>
        <end position="80"/>
    </location>
</feature>
<protein>
    <recommendedName>
        <fullName evidence="7">Peptidase S54 rhomboid domain-containing protein</fullName>
    </recommendedName>
</protein>
<feature type="transmembrane region" description="Helical" evidence="6">
    <location>
        <begin position="136"/>
        <end position="160"/>
    </location>
</feature>
<evidence type="ECO:0000256" key="1">
    <source>
        <dbReference type="ARBA" id="ARBA00004141"/>
    </source>
</evidence>
<dbReference type="OrthoDB" id="10257275at2759"/>
<name>A0A401T2J3_CHIPU</name>
<keyword evidence="9" id="KW-1185">Reference proteome</keyword>
<dbReference type="PANTHER" id="PTHR43066:SF13">
    <property type="entry name" value="RHOMBOID DOMAIN-CONTAINING PROTEIN 2"/>
    <property type="match status" value="1"/>
</dbReference>
<dbReference type="Proteomes" id="UP000287033">
    <property type="component" value="Unassembled WGS sequence"/>
</dbReference>
<gene>
    <name evidence="8" type="ORF">chiPu_0015362</name>
</gene>
<feature type="transmembrane region" description="Helical" evidence="6">
    <location>
        <begin position="235"/>
        <end position="268"/>
    </location>
</feature>
<evidence type="ECO:0000313" key="9">
    <source>
        <dbReference type="Proteomes" id="UP000287033"/>
    </source>
</evidence>
<dbReference type="STRING" id="137246.A0A401T2J3"/>
<dbReference type="InterPro" id="IPR035952">
    <property type="entry name" value="Rhomboid-like_sf"/>
</dbReference>
<sequence length="492" mass="55062">MKPGCKLLPVCRQRQRPLTARPGLPPPSLRTEFPESQRAMAERSEVQSANAPGHHHHHHHHRGQQQPPPPPPQHQQTPPPSLVRMVKSVIPVLPCTTVSTVLLGWIMFYLTCRYKMFNEHTFTLGHFTSRLQVYKVLSYVFIHKSMSSLVCNVLMLWYFGGAMEKNVGTVKYAYLTLLFTVLTGIIYTFIGSMMFGLHNLKEIQGFTTLAFACVGMSVFLSPMKYIVFITTIKLIYLPFILLAIAIFIPGSSIIGNVCGLGAGIAYVYGRRFFPFLDLHEMTAASMERNFPFTYLKDIPGITFYSALWEVRNVEITDRCNPKPGSYPTQTYYIPPTTDSQYYQYSKVYWSGPEHQHNPSYGFEYVPRLKYDAGHGQNYNLGSTSGLGHNHYVGCTAGHGHSPDLGRTPGHGHIHDLGCTPGKGHGNDLGCTPRHGHSHNLTPNPGHTHTCDHKGDYQYAAKVLCNSPGLQHSDDQTPAVRKDLEDSCSVVMN</sequence>
<evidence type="ECO:0000259" key="7">
    <source>
        <dbReference type="Pfam" id="PF01694"/>
    </source>
</evidence>
<evidence type="ECO:0000256" key="4">
    <source>
        <dbReference type="ARBA" id="ARBA00023136"/>
    </source>
</evidence>
<feature type="compositionally biased region" description="Basic residues" evidence="5">
    <location>
        <begin position="53"/>
        <end position="63"/>
    </location>
</feature>
<keyword evidence="4 6" id="KW-0472">Membrane</keyword>
<evidence type="ECO:0000313" key="8">
    <source>
        <dbReference type="EMBL" id="GCC36862.1"/>
    </source>
</evidence>
<evidence type="ECO:0000256" key="2">
    <source>
        <dbReference type="ARBA" id="ARBA00022692"/>
    </source>
</evidence>
<keyword evidence="2 6" id="KW-0812">Transmembrane</keyword>
<comment type="subcellular location">
    <subcellularLocation>
        <location evidence="1">Membrane</location>
        <topology evidence="1">Multi-pass membrane protein</topology>
    </subcellularLocation>
</comment>
<dbReference type="InterPro" id="IPR022764">
    <property type="entry name" value="Peptidase_S54_rhomboid_dom"/>
</dbReference>
<evidence type="ECO:0000256" key="3">
    <source>
        <dbReference type="ARBA" id="ARBA00022989"/>
    </source>
</evidence>
<feature type="domain" description="Peptidase S54 rhomboid" evidence="7">
    <location>
        <begin position="132"/>
        <end position="268"/>
    </location>
</feature>
<organism evidence="8 9">
    <name type="scientific">Chiloscyllium punctatum</name>
    <name type="common">Brownbanded bambooshark</name>
    <name type="synonym">Hemiscyllium punctatum</name>
    <dbReference type="NCBI Taxonomy" id="137246"/>
    <lineage>
        <taxon>Eukaryota</taxon>
        <taxon>Metazoa</taxon>
        <taxon>Chordata</taxon>
        <taxon>Craniata</taxon>
        <taxon>Vertebrata</taxon>
        <taxon>Chondrichthyes</taxon>
        <taxon>Elasmobranchii</taxon>
        <taxon>Galeomorphii</taxon>
        <taxon>Galeoidea</taxon>
        <taxon>Orectolobiformes</taxon>
        <taxon>Hemiscylliidae</taxon>
        <taxon>Chiloscyllium</taxon>
    </lineage>
</organism>
<proteinExistence type="predicted"/>